<dbReference type="Pfam" id="PF17392">
    <property type="entry name" value="Urocanase_C"/>
    <property type="match status" value="1"/>
</dbReference>
<keyword evidence="5 9" id="KW-0520">NAD</keyword>
<evidence type="ECO:0000256" key="5">
    <source>
        <dbReference type="ARBA" id="ARBA00023027"/>
    </source>
</evidence>
<dbReference type="Gene3D" id="3.40.50.10730">
    <property type="entry name" value="Urocanase like domains"/>
    <property type="match status" value="1"/>
</dbReference>
<keyword evidence="9" id="KW-0963">Cytoplasm</keyword>
<evidence type="ECO:0000256" key="6">
    <source>
        <dbReference type="ARBA" id="ARBA00023239"/>
    </source>
</evidence>
<dbReference type="InterPro" id="IPR035401">
    <property type="entry name" value="Urocanase_C"/>
</dbReference>
<dbReference type="Pfam" id="PF01175">
    <property type="entry name" value="Urocanase"/>
    <property type="match status" value="1"/>
</dbReference>
<dbReference type="GO" id="GO:0019556">
    <property type="term" value="P:L-histidine catabolic process to glutamate and formamide"/>
    <property type="evidence" value="ECO:0007669"/>
    <property type="project" value="UniProtKB-UniPathway"/>
</dbReference>
<feature type="binding site" evidence="9">
    <location>
        <position position="282"/>
    </location>
    <ligand>
        <name>NAD(+)</name>
        <dbReference type="ChEBI" id="CHEBI:57540"/>
    </ligand>
</feature>
<comment type="subcellular location">
    <subcellularLocation>
        <location evidence="9">Cytoplasm</location>
    </subcellularLocation>
</comment>
<evidence type="ECO:0000259" key="10">
    <source>
        <dbReference type="Pfam" id="PF01175"/>
    </source>
</evidence>
<keyword evidence="6 9" id="KW-0456">Lyase</keyword>
<feature type="binding site" evidence="9">
    <location>
        <position position="207"/>
    </location>
    <ligand>
        <name>NAD(+)</name>
        <dbReference type="ChEBI" id="CHEBI:57540"/>
    </ligand>
</feature>
<dbReference type="OrthoDB" id="9764874at2"/>
<sequence length="678" mass="76255">MLDNATIAGAMTIKLDGELPEMPEFVPGIRRAPSRGFNLTPEQTKIALKNALRYVPEELHEKLALEFLDELLTRGRIYAYRYRPPGRIYARPIDEYEGNCIEGKAFQVMIDNNLDFEVALYPYELVTYGETGRVCQNWMQYRLLKKYLEVMTDSQTLVVMSGHPLGLFPSKPDAPRVIITNALMVGMYDNLKDWEIAEEMGVANYGQMTAGGWMYIGPQGIVHGTFNTILNAGRLKLGIPQDGDLRGHLFVSSGLGGMSGAQPKAVEIAGGVGVIAEVDYSRIQTRYEQKWVSRVSDDLDDIFRTVDEYLHKREPISIAYYGNVVDLLEYIVRNDIKVDLLSDQTSCHAAYEGGYCPQGLTFEERTRLLATDREKFKELVDRSLRRHYELIKALVDRGTYFFDYGNSFMKAVFDAGVKEIARNGVDERDGFIWPSYVEDIMGPQLFDYGYGPFRWVCLSGKHEDLVKTDRAAMECIDPSRRGQDRDNYIWIRDAEKNNLVVGSQARILYQDAEGRMKIALKFNEMVRKGEIGPVMIGRDHHDVSGTDSPFRETANIKDGSNIMADMAVQCFAGNAARGMSLVALHNGGGVGIGKAINGGFGLVLDGSERVDEIIKSSLLWDVMCGVARRSWARNEHSIETSIEFNKNYEGFGHITLPYLVDEELVDELVAEKLKQNSG</sequence>
<comment type="function">
    <text evidence="9">Catalyzes the conversion of urocanate to 4-imidazolone-5-propionate.</text>
</comment>
<reference evidence="13 14" key="1">
    <citation type="journal article" date="2012" name="BMC Genomics">
        <title>Genome-guided analysis of physiological and morphological traits of the fermentative acetate oxidizer Thermacetogenium phaeum.</title>
        <authorList>
            <person name="Oehler D."/>
            <person name="Poehlein A."/>
            <person name="Leimbach A."/>
            <person name="Muller N."/>
            <person name="Daniel R."/>
            <person name="Gottschalk G."/>
            <person name="Schink B."/>
        </authorList>
    </citation>
    <scope>NUCLEOTIDE SEQUENCE [LARGE SCALE GENOMIC DNA]</scope>
    <source>
        <strain evidence="14">ATCC BAA-254 / DSM 26808 / PB</strain>
    </source>
</reference>
<dbReference type="PIRSF" id="PIRSF001423">
    <property type="entry name" value="Urocanate_hydrat"/>
    <property type="match status" value="1"/>
</dbReference>
<feature type="domain" description="Urocanase Rossmann-like" evidence="10">
    <location>
        <begin position="217"/>
        <end position="440"/>
    </location>
</feature>
<dbReference type="EC" id="4.2.1.49" evidence="3 9"/>
<dbReference type="InterPro" id="IPR055351">
    <property type="entry name" value="Urocanase"/>
</dbReference>
<dbReference type="PANTHER" id="PTHR12216:SF3">
    <property type="entry name" value="UROCANATE HYDRATASE"/>
    <property type="match status" value="1"/>
</dbReference>
<evidence type="ECO:0000256" key="9">
    <source>
        <dbReference type="HAMAP-Rule" id="MF_00577"/>
    </source>
</evidence>
<dbReference type="KEGG" id="tpz:Tph_c20340"/>
<comment type="catalytic activity">
    <reaction evidence="8 9">
        <text>4-imidazolone-5-propanoate = trans-urocanate + H2O</text>
        <dbReference type="Rhea" id="RHEA:13101"/>
        <dbReference type="ChEBI" id="CHEBI:15377"/>
        <dbReference type="ChEBI" id="CHEBI:17771"/>
        <dbReference type="ChEBI" id="CHEBI:77893"/>
        <dbReference type="EC" id="4.2.1.49"/>
    </reaction>
</comment>
<keyword evidence="4 9" id="KW-0369">Histidine metabolism</keyword>
<evidence type="ECO:0000259" key="12">
    <source>
        <dbReference type="Pfam" id="PF17392"/>
    </source>
</evidence>
<dbReference type="InterPro" id="IPR035400">
    <property type="entry name" value="Urocanase_N"/>
</dbReference>
<proteinExistence type="inferred from homology"/>
<dbReference type="AlphaFoldDB" id="K4LH56"/>
<evidence type="ECO:0000256" key="7">
    <source>
        <dbReference type="ARBA" id="ARBA00031640"/>
    </source>
</evidence>
<feature type="binding site" evidence="9">
    <location>
        <position position="404"/>
    </location>
    <ligand>
        <name>NAD(+)</name>
        <dbReference type="ChEBI" id="CHEBI:57540"/>
    </ligand>
</feature>
<dbReference type="GO" id="GO:0005737">
    <property type="term" value="C:cytoplasm"/>
    <property type="evidence" value="ECO:0007669"/>
    <property type="project" value="UniProtKB-SubCell"/>
</dbReference>
<gene>
    <name evidence="9 13" type="primary">hutU</name>
    <name evidence="13" type="ordered locus">Tph_c20340</name>
</gene>
<dbReference type="NCBIfam" id="NF003820">
    <property type="entry name" value="PRK05414.1"/>
    <property type="match status" value="1"/>
</dbReference>
<dbReference type="PANTHER" id="PTHR12216">
    <property type="entry name" value="UROCANATE HYDRATASE"/>
    <property type="match status" value="1"/>
</dbReference>
<dbReference type="HAMAP" id="MF_00577">
    <property type="entry name" value="HutU"/>
    <property type="match status" value="1"/>
</dbReference>
<dbReference type="Proteomes" id="UP000000467">
    <property type="component" value="Chromosome"/>
</dbReference>
<comment type="cofactor">
    <cofactor evidence="9">
        <name>NAD(+)</name>
        <dbReference type="ChEBI" id="CHEBI:57540"/>
    </cofactor>
    <text evidence="9">Binds 1 NAD(+) per subunit.</text>
</comment>
<dbReference type="InterPro" id="IPR023636">
    <property type="entry name" value="Urocanase_CS"/>
</dbReference>
<comment type="pathway">
    <text evidence="1 9">Amino-acid degradation; L-histidine degradation into L-glutamate; N-formimidoyl-L-glutamate from L-histidine: step 2/3.</text>
</comment>
<protein>
    <recommendedName>
        <fullName evidence="3 9">Urocanate hydratase</fullName>
        <shortName evidence="9">Urocanase</shortName>
        <ecNumber evidence="3 9">4.2.1.49</ecNumber>
    </recommendedName>
    <alternativeName>
        <fullName evidence="7 9">Imidazolonepropionate hydrolase</fullName>
    </alternativeName>
</protein>
<feature type="domain" description="Urocanase C-terminal" evidence="12">
    <location>
        <begin position="445"/>
        <end position="640"/>
    </location>
</feature>
<dbReference type="Pfam" id="PF17391">
    <property type="entry name" value="Urocanase_N"/>
    <property type="match status" value="1"/>
</dbReference>
<keyword evidence="14" id="KW-1185">Reference proteome</keyword>
<dbReference type="eggNOG" id="COG2987">
    <property type="taxonomic scope" value="Bacteria"/>
</dbReference>
<dbReference type="UniPathway" id="UPA00379">
    <property type="reaction ID" value="UER00550"/>
</dbReference>
<dbReference type="InterPro" id="IPR036190">
    <property type="entry name" value="Urocanase_sf"/>
</dbReference>
<evidence type="ECO:0000256" key="2">
    <source>
        <dbReference type="ARBA" id="ARBA00007578"/>
    </source>
</evidence>
<dbReference type="Gene3D" id="3.40.1770.10">
    <property type="entry name" value="Urocanase superfamily"/>
    <property type="match status" value="2"/>
</dbReference>
<dbReference type="NCBIfam" id="TIGR01228">
    <property type="entry name" value="hutU"/>
    <property type="match status" value="1"/>
</dbReference>
<name>K4LH56_THEPS</name>
<evidence type="ECO:0000256" key="3">
    <source>
        <dbReference type="ARBA" id="ARBA00011992"/>
    </source>
</evidence>
<dbReference type="InterPro" id="IPR038364">
    <property type="entry name" value="Urocanase_central_sf"/>
</dbReference>
<dbReference type="InterPro" id="IPR023637">
    <property type="entry name" value="Urocanase-like"/>
</dbReference>
<dbReference type="GO" id="GO:0019557">
    <property type="term" value="P:L-histidine catabolic process to glutamate and formate"/>
    <property type="evidence" value="ECO:0007669"/>
    <property type="project" value="UniProtKB-UniPathway"/>
</dbReference>
<comment type="caution">
    <text evidence="9">Lacks conserved residue(s) required for the propagation of feature annotation.</text>
</comment>
<dbReference type="EMBL" id="CP003732">
    <property type="protein sequence ID" value="AFV12228.1"/>
    <property type="molecule type" value="Genomic_DNA"/>
</dbReference>
<feature type="domain" description="Urocanase N-terminal" evidence="11">
    <location>
        <begin position="88"/>
        <end position="214"/>
    </location>
</feature>
<feature type="binding site" evidence="9">
    <location>
        <position position="277"/>
    </location>
    <ligand>
        <name>NAD(+)</name>
        <dbReference type="ChEBI" id="CHEBI:57540"/>
    </ligand>
</feature>
<dbReference type="HOGENOM" id="CLU_018868_3_0_9"/>
<dbReference type="RefSeq" id="WP_015051103.1">
    <property type="nucleotide sequence ID" value="NC_018870.1"/>
</dbReference>
<feature type="binding site" evidence="9">
    <location>
        <position position="589"/>
    </location>
    <ligand>
        <name>NAD(+)</name>
        <dbReference type="ChEBI" id="CHEBI:57540"/>
    </ligand>
</feature>
<evidence type="ECO:0000313" key="14">
    <source>
        <dbReference type="Proteomes" id="UP000000467"/>
    </source>
</evidence>
<dbReference type="PROSITE" id="PS01233">
    <property type="entry name" value="UROCANASE"/>
    <property type="match status" value="1"/>
</dbReference>
<evidence type="ECO:0000256" key="4">
    <source>
        <dbReference type="ARBA" id="ARBA00022808"/>
    </source>
</evidence>
<evidence type="ECO:0000259" key="11">
    <source>
        <dbReference type="Pfam" id="PF17391"/>
    </source>
</evidence>
<comment type="similarity">
    <text evidence="2 9">Belongs to the urocanase family.</text>
</comment>
<dbReference type="InterPro" id="IPR035085">
    <property type="entry name" value="Urocanase_Rossmann-like"/>
</dbReference>
<accession>K4LH56</accession>
<dbReference type="GO" id="GO:0016153">
    <property type="term" value="F:urocanate hydratase activity"/>
    <property type="evidence" value="ECO:0007669"/>
    <property type="project" value="UniProtKB-UniRule"/>
</dbReference>
<organism evidence="13 14">
    <name type="scientific">Thermacetogenium phaeum (strain ATCC BAA-254 / DSM 26808 / PB)</name>
    <dbReference type="NCBI Taxonomy" id="1089553"/>
    <lineage>
        <taxon>Bacteria</taxon>
        <taxon>Bacillati</taxon>
        <taxon>Bacillota</taxon>
        <taxon>Clostridia</taxon>
        <taxon>Thermoanaerobacterales</taxon>
        <taxon>Thermoanaerobacteraceae</taxon>
        <taxon>Thermacetogenium</taxon>
    </lineage>
</organism>
<evidence type="ECO:0000256" key="8">
    <source>
        <dbReference type="ARBA" id="ARBA00047623"/>
    </source>
</evidence>
<dbReference type="SUPFAM" id="SSF111326">
    <property type="entry name" value="Urocanase"/>
    <property type="match status" value="1"/>
</dbReference>
<evidence type="ECO:0000313" key="13">
    <source>
        <dbReference type="EMBL" id="AFV12228.1"/>
    </source>
</evidence>
<dbReference type="STRING" id="1089553.Tph_c20340"/>
<evidence type="ECO:0000256" key="1">
    <source>
        <dbReference type="ARBA" id="ARBA00004794"/>
    </source>
</evidence>